<sequence>MRLPGSPLARLRAERTRWAERGDAVQCPVCGGRFARFLPYGGREGAICPGCGCAERHRLLWLWLTEEDRLHGRMLAFGPDDATEQRLRARPGLDYLSADIDGTQAMVAADVTRLPFDDGSFDCVLCSHVLEHVGDEQGALRELRRVLAPGGWAAIMVPVDRSVRETIEDPSVTKPEQRLARYGHDDHVRLYGADVATRLGADDVVDPLTRFGAERERRHGLRRADRFGPDEVYLCRA</sequence>
<proteinExistence type="predicted"/>
<keyword evidence="2" id="KW-0808">Transferase</keyword>
<dbReference type="InterPro" id="IPR013216">
    <property type="entry name" value="Methyltransf_11"/>
</dbReference>
<gene>
    <name evidence="2" type="ORF">DSM104329_05167</name>
</gene>
<protein>
    <submittedName>
        <fullName evidence="2">2-methoxy-6-polyprenyl-1,4-benzoquinol methylase, mitochondrial</fullName>
        <ecNumber evidence="2">2.1.1.163</ecNumber>
    </submittedName>
</protein>
<dbReference type="RefSeq" id="WP_259312753.1">
    <property type="nucleotide sequence ID" value="NZ_CP087164.1"/>
</dbReference>
<dbReference type="EC" id="2.1.1.163" evidence="2"/>
<dbReference type="Proteomes" id="UP001162834">
    <property type="component" value="Chromosome"/>
</dbReference>
<dbReference type="GO" id="GO:0043770">
    <property type="term" value="F:demethylmenaquinone methyltransferase activity"/>
    <property type="evidence" value="ECO:0007669"/>
    <property type="project" value="UniProtKB-EC"/>
</dbReference>
<dbReference type="KEGG" id="sbae:DSM104329_05167"/>
<dbReference type="CDD" id="cd02440">
    <property type="entry name" value="AdoMet_MTases"/>
    <property type="match status" value="1"/>
</dbReference>
<dbReference type="SUPFAM" id="SSF53335">
    <property type="entry name" value="S-adenosyl-L-methionine-dependent methyltransferases"/>
    <property type="match status" value="1"/>
</dbReference>
<dbReference type="InterPro" id="IPR029063">
    <property type="entry name" value="SAM-dependent_MTases_sf"/>
</dbReference>
<accession>A0A9E6Y3G2</accession>
<dbReference type="GO" id="GO:0032259">
    <property type="term" value="P:methylation"/>
    <property type="evidence" value="ECO:0007669"/>
    <property type="project" value="UniProtKB-KW"/>
</dbReference>
<dbReference type="AlphaFoldDB" id="A0A9E6Y3G2"/>
<dbReference type="GO" id="GO:0008757">
    <property type="term" value="F:S-adenosylmethionine-dependent methyltransferase activity"/>
    <property type="evidence" value="ECO:0007669"/>
    <property type="project" value="InterPro"/>
</dbReference>
<evidence type="ECO:0000313" key="3">
    <source>
        <dbReference type="Proteomes" id="UP001162834"/>
    </source>
</evidence>
<feature type="domain" description="Methyltransferase type 11" evidence="1">
    <location>
        <begin position="105"/>
        <end position="155"/>
    </location>
</feature>
<evidence type="ECO:0000313" key="2">
    <source>
        <dbReference type="EMBL" id="UGS38737.1"/>
    </source>
</evidence>
<dbReference type="Pfam" id="PF08241">
    <property type="entry name" value="Methyltransf_11"/>
    <property type="match status" value="1"/>
</dbReference>
<reference evidence="2" key="1">
    <citation type="journal article" date="2022" name="Int. J. Syst. Evol. Microbiol.">
        <title>Pseudomonas aegrilactucae sp. nov. and Pseudomonas morbosilactucae sp. nov., pathogens causing bacterial rot of lettuce in Japan.</title>
        <authorList>
            <person name="Sawada H."/>
            <person name="Fujikawa T."/>
            <person name="Satou M."/>
        </authorList>
    </citation>
    <scope>NUCLEOTIDE SEQUENCE</scope>
    <source>
        <strain evidence="2">0166_1</strain>
    </source>
</reference>
<dbReference type="Gene3D" id="3.40.50.150">
    <property type="entry name" value="Vaccinia Virus protein VP39"/>
    <property type="match status" value="1"/>
</dbReference>
<keyword evidence="2" id="KW-0489">Methyltransferase</keyword>
<evidence type="ECO:0000259" key="1">
    <source>
        <dbReference type="Pfam" id="PF08241"/>
    </source>
</evidence>
<organism evidence="2 3">
    <name type="scientific">Capillimicrobium parvum</name>
    <dbReference type="NCBI Taxonomy" id="2884022"/>
    <lineage>
        <taxon>Bacteria</taxon>
        <taxon>Bacillati</taxon>
        <taxon>Actinomycetota</taxon>
        <taxon>Thermoleophilia</taxon>
        <taxon>Solirubrobacterales</taxon>
        <taxon>Capillimicrobiaceae</taxon>
        <taxon>Capillimicrobium</taxon>
    </lineage>
</organism>
<name>A0A9E6Y3G2_9ACTN</name>
<dbReference type="PANTHER" id="PTHR43591">
    <property type="entry name" value="METHYLTRANSFERASE"/>
    <property type="match status" value="1"/>
</dbReference>
<keyword evidence="3" id="KW-1185">Reference proteome</keyword>
<dbReference type="EMBL" id="CP087164">
    <property type="protein sequence ID" value="UGS38737.1"/>
    <property type="molecule type" value="Genomic_DNA"/>
</dbReference>